<gene>
    <name evidence="1" type="ORF">METZ01_LOCUS434104</name>
</gene>
<proteinExistence type="predicted"/>
<dbReference type="AlphaFoldDB" id="A0A382YDU5"/>
<feature type="non-terminal residue" evidence="1">
    <location>
        <position position="1"/>
    </location>
</feature>
<reference evidence="1" key="1">
    <citation type="submission" date="2018-05" db="EMBL/GenBank/DDBJ databases">
        <authorList>
            <person name="Lanie J.A."/>
            <person name="Ng W.-L."/>
            <person name="Kazmierczak K.M."/>
            <person name="Andrzejewski T.M."/>
            <person name="Davidsen T.M."/>
            <person name="Wayne K.J."/>
            <person name="Tettelin H."/>
            <person name="Glass J.I."/>
            <person name="Rusch D."/>
            <person name="Podicherti R."/>
            <person name="Tsui H.-C.T."/>
            <person name="Winkler M.E."/>
        </authorList>
    </citation>
    <scope>NUCLEOTIDE SEQUENCE</scope>
</reference>
<name>A0A382YDU5_9ZZZZ</name>
<organism evidence="1">
    <name type="scientific">marine metagenome</name>
    <dbReference type="NCBI Taxonomy" id="408172"/>
    <lineage>
        <taxon>unclassified sequences</taxon>
        <taxon>metagenomes</taxon>
        <taxon>ecological metagenomes</taxon>
    </lineage>
</organism>
<evidence type="ECO:0000313" key="1">
    <source>
        <dbReference type="EMBL" id="SVD81250.1"/>
    </source>
</evidence>
<accession>A0A382YDU5</accession>
<protein>
    <submittedName>
        <fullName evidence="1">Uncharacterized protein</fullName>
    </submittedName>
</protein>
<dbReference type="EMBL" id="UINC01174897">
    <property type="protein sequence ID" value="SVD81250.1"/>
    <property type="molecule type" value="Genomic_DNA"/>
</dbReference>
<sequence length="39" mass="4558">PRGQHSHEYEKRNTNVERIAKNKQRLIEIISSDLTIILG</sequence>